<proteinExistence type="predicted"/>
<dbReference type="InterPro" id="IPR037490">
    <property type="entry name" value="WAP"/>
</dbReference>
<dbReference type="OrthoDB" id="1868826at2759"/>
<evidence type="ECO:0008006" key="4">
    <source>
        <dbReference type="Google" id="ProtNLM"/>
    </source>
</evidence>
<dbReference type="PANTHER" id="PTHR33883">
    <property type="entry name" value="WPP DOMAIN-ASSOCIATED PROTEIN"/>
    <property type="match status" value="1"/>
</dbReference>
<dbReference type="Proteomes" id="UP000231279">
    <property type="component" value="Unassembled WGS sequence"/>
</dbReference>
<name>A0A2G9G627_9LAMI</name>
<reference evidence="3" key="1">
    <citation type="journal article" date="2018" name="Gigascience">
        <title>Genome assembly of the Pink Ipe (Handroanthus impetiginosus, Bignoniaceae), a highly valued, ecologically keystone Neotropical timber forest tree.</title>
        <authorList>
            <person name="Silva-Junior O.B."/>
            <person name="Grattapaglia D."/>
            <person name="Novaes E."/>
            <person name="Collevatti R.G."/>
        </authorList>
    </citation>
    <scope>NUCLEOTIDE SEQUENCE [LARGE SCALE GENOMIC DNA]</scope>
    <source>
        <strain evidence="3">cv. UFG-1</strain>
    </source>
</reference>
<organism evidence="2 3">
    <name type="scientific">Handroanthus impetiginosus</name>
    <dbReference type="NCBI Taxonomy" id="429701"/>
    <lineage>
        <taxon>Eukaryota</taxon>
        <taxon>Viridiplantae</taxon>
        <taxon>Streptophyta</taxon>
        <taxon>Embryophyta</taxon>
        <taxon>Tracheophyta</taxon>
        <taxon>Spermatophyta</taxon>
        <taxon>Magnoliopsida</taxon>
        <taxon>eudicotyledons</taxon>
        <taxon>Gunneridae</taxon>
        <taxon>Pentapetalae</taxon>
        <taxon>asterids</taxon>
        <taxon>lamiids</taxon>
        <taxon>Lamiales</taxon>
        <taxon>Bignoniaceae</taxon>
        <taxon>Crescentiina</taxon>
        <taxon>Tabebuia alliance</taxon>
        <taxon>Handroanthus</taxon>
    </lineage>
</organism>
<dbReference type="STRING" id="429701.A0A2G9G627"/>
<dbReference type="PANTHER" id="PTHR33883:SF7">
    <property type="entry name" value="OS04G0521600 PROTEIN"/>
    <property type="match status" value="1"/>
</dbReference>
<feature type="region of interest" description="Disordered" evidence="1">
    <location>
        <begin position="363"/>
        <end position="383"/>
    </location>
</feature>
<protein>
    <recommendedName>
        <fullName evidence="4">WPP domain-associated protein</fullName>
    </recommendedName>
</protein>
<comment type="caution">
    <text evidence="2">The sequence shown here is derived from an EMBL/GenBank/DDBJ whole genome shotgun (WGS) entry which is preliminary data.</text>
</comment>
<feature type="compositionally biased region" description="Basic and acidic residues" evidence="1">
    <location>
        <begin position="363"/>
        <end position="380"/>
    </location>
</feature>
<gene>
    <name evidence="2" type="ORF">CDL12_27123</name>
</gene>
<evidence type="ECO:0000256" key="1">
    <source>
        <dbReference type="SAM" id="MobiDB-lite"/>
    </source>
</evidence>
<sequence>MEIRDWLQGRIQDMKQLIVEKDRELTERLENESKLRQELELKDRELVYLQEKLEPGRTKDEDISKLKSSVDQQVLNIKQKLEDEKKSLTTERRTRKSRLSSPNLSFDFLDKERNGSSVFSEGDSDRFFNIKPQNELSRPNQNVLIRRMSSDIDVLKETLDLAFGRMQSAEVLPLEKQWRWSIEKEIESILVKGFISNLQESFGIKTNRNFTSVLCYEDIKRLTTNDRVNSDSISTHFLESAIREDLYVVFIREIIQKCKKNFMEERLLKDKRRQIASDDFRFDSSLQESMVSVLKEDIYMVFIREMAEEWKSERDDNAFETLIREDIYQFVVIEAVKDSHVRLMESEAQKQLDFQERTPRSRKWDFDSSREGTPRSRKTEDGDESLIQKLDSLLRCLEVEEDLMLRASSEIKEHSVNNSIVILNCEETDERDAIEWLITDDETTFISVSEKLERALQQLYTSKDLLVDLEQSLEESDELGETYQRERLNNIVSIEHEKTRSFLQQDDDQVSREVPSDDVLAIVAQFQQELGNAEHVLKENLERKCLRLEELKHQVDTLKEPVALLRTRKLLYKKAFISRCHNLKLAETEVDLLGDQVEALLCLLERIYVELNRNAMVFSAYFEVYDFLKLIRRELNNGRSCKSNS</sequence>
<dbReference type="EMBL" id="NKXS01007008">
    <property type="protein sequence ID" value="PIN00380.1"/>
    <property type="molecule type" value="Genomic_DNA"/>
</dbReference>
<evidence type="ECO:0000313" key="3">
    <source>
        <dbReference type="Proteomes" id="UP000231279"/>
    </source>
</evidence>
<accession>A0A2G9G627</accession>
<dbReference type="AlphaFoldDB" id="A0A2G9G627"/>
<evidence type="ECO:0000313" key="2">
    <source>
        <dbReference type="EMBL" id="PIN00380.1"/>
    </source>
</evidence>
<keyword evidence="3" id="KW-1185">Reference proteome</keyword>